<keyword evidence="6 8" id="KW-0460">Magnesium</keyword>
<dbReference type="EC" id="3.1.-.-" evidence="8"/>
<evidence type="ECO:0000256" key="4">
    <source>
        <dbReference type="ARBA" id="ARBA00022723"/>
    </source>
</evidence>
<keyword evidence="2 8" id="KW-1277">Toxin-antitoxin system</keyword>
<dbReference type="InterPro" id="IPR050556">
    <property type="entry name" value="Type_II_TA_system_RNase"/>
</dbReference>
<name>A0A6L5GBA1_9ACTN</name>
<dbReference type="AlphaFoldDB" id="A0A6L5GBA1"/>
<dbReference type="InterPro" id="IPR002716">
    <property type="entry name" value="PIN_dom"/>
</dbReference>
<evidence type="ECO:0000313" key="11">
    <source>
        <dbReference type="Proteomes" id="UP000477750"/>
    </source>
</evidence>
<evidence type="ECO:0000256" key="8">
    <source>
        <dbReference type="HAMAP-Rule" id="MF_00265"/>
    </source>
</evidence>
<accession>A0A6L5GBA1</accession>
<evidence type="ECO:0000256" key="7">
    <source>
        <dbReference type="ARBA" id="ARBA00038093"/>
    </source>
</evidence>
<keyword evidence="5 8" id="KW-0378">Hydrolase</keyword>
<reference evidence="10 11" key="1">
    <citation type="submission" date="2019-10" db="EMBL/GenBank/DDBJ databases">
        <title>Glycomyces albidus sp. nov., a novel actinomycete isolated from rhizosphere soil of wheat (Triticum aestivum L.).</title>
        <authorList>
            <person name="Qian L."/>
        </authorList>
    </citation>
    <scope>NUCLEOTIDE SEQUENCE [LARGE SCALE GENOMIC DNA]</scope>
    <source>
        <strain evidence="10 11">NEAU-7082</strain>
    </source>
</reference>
<dbReference type="Pfam" id="PF01850">
    <property type="entry name" value="PIN"/>
    <property type="match status" value="1"/>
</dbReference>
<feature type="domain" description="PIN" evidence="9">
    <location>
        <begin position="5"/>
        <end position="122"/>
    </location>
</feature>
<dbReference type="InterPro" id="IPR022907">
    <property type="entry name" value="VapC_family"/>
</dbReference>
<evidence type="ECO:0000313" key="10">
    <source>
        <dbReference type="EMBL" id="MQM26959.1"/>
    </source>
</evidence>
<evidence type="ECO:0000256" key="1">
    <source>
        <dbReference type="ARBA" id="ARBA00001946"/>
    </source>
</evidence>
<sequence>MAGHLLDASAFWFLFRNARALEALHEHIASGALRICEATRTEILYSATSASHHDELVEDIDSVCKLAPVPKQAWRWIDTAQYRLTQRGLHRSAGLADLLVCATAVHHDLTVLHVDNDFRTVASIMPELRERDARPLG</sequence>
<evidence type="ECO:0000259" key="9">
    <source>
        <dbReference type="Pfam" id="PF01850"/>
    </source>
</evidence>
<dbReference type="Proteomes" id="UP000477750">
    <property type="component" value="Unassembled WGS sequence"/>
</dbReference>
<keyword evidence="8" id="KW-0800">Toxin</keyword>
<organism evidence="10 11">
    <name type="scientific">Glycomyces albidus</name>
    <dbReference type="NCBI Taxonomy" id="2656774"/>
    <lineage>
        <taxon>Bacteria</taxon>
        <taxon>Bacillati</taxon>
        <taxon>Actinomycetota</taxon>
        <taxon>Actinomycetes</taxon>
        <taxon>Glycomycetales</taxon>
        <taxon>Glycomycetaceae</taxon>
        <taxon>Glycomyces</taxon>
    </lineage>
</organism>
<dbReference type="RefSeq" id="WP_407649063.1">
    <property type="nucleotide sequence ID" value="NZ_WIAO01000018.1"/>
</dbReference>
<feature type="binding site" evidence="8">
    <location>
        <position position="7"/>
    </location>
    <ligand>
        <name>Mg(2+)</name>
        <dbReference type="ChEBI" id="CHEBI:18420"/>
    </ligand>
</feature>
<dbReference type="PANTHER" id="PTHR33653">
    <property type="entry name" value="RIBONUCLEASE VAPC2"/>
    <property type="match status" value="1"/>
</dbReference>
<dbReference type="HAMAP" id="MF_00265">
    <property type="entry name" value="VapC_Nob1"/>
    <property type="match status" value="1"/>
</dbReference>
<evidence type="ECO:0000256" key="3">
    <source>
        <dbReference type="ARBA" id="ARBA00022722"/>
    </source>
</evidence>
<dbReference type="InterPro" id="IPR029060">
    <property type="entry name" value="PIN-like_dom_sf"/>
</dbReference>
<dbReference type="GO" id="GO:0090729">
    <property type="term" value="F:toxin activity"/>
    <property type="evidence" value="ECO:0007669"/>
    <property type="project" value="UniProtKB-KW"/>
</dbReference>
<dbReference type="GO" id="GO:0016787">
    <property type="term" value="F:hydrolase activity"/>
    <property type="evidence" value="ECO:0007669"/>
    <property type="project" value="UniProtKB-KW"/>
</dbReference>
<evidence type="ECO:0000256" key="2">
    <source>
        <dbReference type="ARBA" id="ARBA00022649"/>
    </source>
</evidence>
<proteinExistence type="inferred from homology"/>
<comment type="caution">
    <text evidence="10">The sequence shown here is derived from an EMBL/GenBank/DDBJ whole genome shotgun (WGS) entry which is preliminary data.</text>
</comment>
<comment type="function">
    <text evidence="8">Toxic component of a toxin-antitoxin (TA) system. An RNase.</text>
</comment>
<keyword evidence="11" id="KW-1185">Reference proteome</keyword>
<dbReference type="GO" id="GO:0004540">
    <property type="term" value="F:RNA nuclease activity"/>
    <property type="evidence" value="ECO:0007669"/>
    <property type="project" value="InterPro"/>
</dbReference>
<dbReference type="GO" id="GO:0000287">
    <property type="term" value="F:magnesium ion binding"/>
    <property type="evidence" value="ECO:0007669"/>
    <property type="project" value="UniProtKB-UniRule"/>
</dbReference>
<comment type="similarity">
    <text evidence="7 8">Belongs to the PINc/VapC protein family.</text>
</comment>
<keyword evidence="4 8" id="KW-0479">Metal-binding</keyword>
<protein>
    <recommendedName>
        <fullName evidence="8">Ribonuclease VapC</fullName>
        <shortName evidence="8">RNase VapC</shortName>
        <ecNumber evidence="8">3.1.-.-</ecNumber>
    </recommendedName>
    <alternativeName>
        <fullName evidence="8">Toxin VapC</fullName>
    </alternativeName>
</protein>
<feature type="binding site" evidence="8">
    <location>
        <position position="97"/>
    </location>
    <ligand>
        <name>Mg(2+)</name>
        <dbReference type="ChEBI" id="CHEBI:18420"/>
    </ligand>
</feature>
<dbReference type="Gene3D" id="3.40.50.1010">
    <property type="entry name" value="5'-nuclease"/>
    <property type="match status" value="1"/>
</dbReference>
<dbReference type="SUPFAM" id="SSF88723">
    <property type="entry name" value="PIN domain-like"/>
    <property type="match status" value="1"/>
</dbReference>
<evidence type="ECO:0000256" key="6">
    <source>
        <dbReference type="ARBA" id="ARBA00022842"/>
    </source>
</evidence>
<gene>
    <name evidence="8" type="primary">vapC</name>
    <name evidence="10" type="ORF">GFD30_15465</name>
</gene>
<keyword evidence="3 8" id="KW-0540">Nuclease</keyword>
<comment type="cofactor">
    <cofactor evidence="1 8">
        <name>Mg(2+)</name>
        <dbReference type="ChEBI" id="CHEBI:18420"/>
    </cofactor>
</comment>
<evidence type="ECO:0000256" key="5">
    <source>
        <dbReference type="ARBA" id="ARBA00022801"/>
    </source>
</evidence>
<dbReference type="PANTHER" id="PTHR33653:SF1">
    <property type="entry name" value="RIBONUCLEASE VAPC2"/>
    <property type="match status" value="1"/>
</dbReference>
<dbReference type="EMBL" id="WIAO01000018">
    <property type="protein sequence ID" value="MQM26959.1"/>
    <property type="molecule type" value="Genomic_DNA"/>
</dbReference>